<dbReference type="EMBL" id="JAANHS010000004">
    <property type="protein sequence ID" value="NHB76521.1"/>
    <property type="molecule type" value="Genomic_DNA"/>
</dbReference>
<evidence type="ECO:0000313" key="2">
    <source>
        <dbReference type="EMBL" id="NHB76521.1"/>
    </source>
</evidence>
<keyword evidence="1" id="KW-1133">Transmembrane helix</keyword>
<proteinExistence type="predicted"/>
<protein>
    <recommendedName>
        <fullName evidence="4">Mercuric ion transport protein</fullName>
    </recommendedName>
</protein>
<name>A0ABX0G610_9RHOB</name>
<evidence type="ECO:0000313" key="3">
    <source>
        <dbReference type="Proteomes" id="UP001515660"/>
    </source>
</evidence>
<accession>A0ABX0G610</accession>
<evidence type="ECO:0000256" key="1">
    <source>
        <dbReference type="SAM" id="Phobius"/>
    </source>
</evidence>
<comment type="caution">
    <text evidence="2">The sequence shown here is derived from an EMBL/GenBank/DDBJ whole genome shotgun (WGS) entry which is preliminary data.</text>
</comment>
<gene>
    <name evidence="2" type="ORF">G8O29_07170</name>
</gene>
<keyword evidence="1" id="KW-0472">Membrane</keyword>
<keyword evidence="1" id="KW-0812">Transmembrane</keyword>
<sequence>MQEDPTADSVTKPPALLLGGAALLALFSASCCVLPIGLSIIGLGGAWLTQLGPFVAWRVPILLVLGALLAWAWFAILRPRACKTRRRRGAILAALATAAFLIAASAPLWEAQAEAAMWSLWQDLR</sequence>
<feature type="transmembrane region" description="Helical" evidence="1">
    <location>
        <begin position="89"/>
        <end position="109"/>
    </location>
</feature>
<feature type="transmembrane region" description="Helical" evidence="1">
    <location>
        <begin position="21"/>
        <end position="48"/>
    </location>
</feature>
<evidence type="ECO:0008006" key="4">
    <source>
        <dbReference type="Google" id="ProtNLM"/>
    </source>
</evidence>
<feature type="transmembrane region" description="Helical" evidence="1">
    <location>
        <begin position="54"/>
        <end position="77"/>
    </location>
</feature>
<reference evidence="2 3" key="1">
    <citation type="journal article" date="2022" name="Microorganisms">
        <title>Genome Sequence and Characterization of a Xanthorhodopsin-Containing, Aerobic Anoxygenic Phototrophic Rhodobacter Species, Isolated from Mesophilic Conditions at Yellowstone National Park.</title>
        <authorList>
            <person name="Kyndt J.A."/>
            <person name="Robertson S."/>
            <person name="Shoffstall I.B."/>
            <person name="Ramaley R.F."/>
            <person name="Meyer T.E."/>
        </authorList>
    </citation>
    <scope>NUCLEOTIDE SEQUENCE [LARGE SCALE GENOMIC DNA]</scope>
    <source>
        <strain evidence="2 3">M37P</strain>
    </source>
</reference>
<keyword evidence="3" id="KW-1185">Reference proteome</keyword>
<dbReference type="Proteomes" id="UP001515660">
    <property type="component" value="Unassembled WGS sequence"/>
</dbReference>
<organism evidence="2 3">
    <name type="scientific">Rhodobacter calidifons</name>
    <dbReference type="NCBI Taxonomy" id="2715277"/>
    <lineage>
        <taxon>Bacteria</taxon>
        <taxon>Pseudomonadati</taxon>
        <taxon>Pseudomonadota</taxon>
        <taxon>Alphaproteobacteria</taxon>
        <taxon>Rhodobacterales</taxon>
        <taxon>Rhodobacter group</taxon>
        <taxon>Rhodobacter</taxon>
    </lineage>
</organism>